<accession>A0AAV9DK71</accession>
<protein>
    <recommendedName>
        <fullName evidence="2">Hpc2-related domain-containing protein</fullName>
    </recommendedName>
</protein>
<feature type="compositionally biased region" description="Pro residues" evidence="1">
    <location>
        <begin position="10"/>
        <end position="31"/>
    </location>
</feature>
<dbReference type="PANTHER" id="PTHR21669:SF28">
    <property type="entry name" value="YEMANUCLEIN"/>
    <property type="match status" value="1"/>
</dbReference>
<gene>
    <name evidence="3" type="ORF">QJS10_CPB13g00945</name>
</gene>
<dbReference type="GO" id="GO:0006325">
    <property type="term" value="P:chromatin organization"/>
    <property type="evidence" value="ECO:0007669"/>
    <property type="project" value="TreeGrafter"/>
</dbReference>
<dbReference type="InterPro" id="IPR014840">
    <property type="entry name" value="HRD"/>
</dbReference>
<evidence type="ECO:0000313" key="4">
    <source>
        <dbReference type="Proteomes" id="UP001180020"/>
    </source>
</evidence>
<name>A0AAV9DK71_ACOCL</name>
<dbReference type="EMBL" id="JAUJYO010000013">
    <property type="protein sequence ID" value="KAK1300918.1"/>
    <property type="molecule type" value="Genomic_DNA"/>
</dbReference>
<reference evidence="3" key="2">
    <citation type="submission" date="2023-06" db="EMBL/GenBank/DDBJ databases">
        <authorList>
            <person name="Ma L."/>
            <person name="Liu K.-W."/>
            <person name="Li Z."/>
            <person name="Hsiao Y.-Y."/>
            <person name="Qi Y."/>
            <person name="Fu T."/>
            <person name="Tang G."/>
            <person name="Zhang D."/>
            <person name="Sun W.-H."/>
            <person name="Liu D.-K."/>
            <person name="Li Y."/>
            <person name="Chen G.-Z."/>
            <person name="Liu X.-D."/>
            <person name="Liao X.-Y."/>
            <person name="Jiang Y.-T."/>
            <person name="Yu X."/>
            <person name="Hao Y."/>
            <person name="Huang J."/>
            <person name="Zhao X.-W."/>
            <person name="Ke S."/>
            <person name="Chen Y.-Y."/>
            <person name="Wu W.-L."/>
            <person name="Hsu J.-L."/>
            <person name="Lin Y.-F."/>
            <person name="Huang M.-D."/>
            <person name="Li C.-Y."/>
            <person name="Huang L."/>
            <person name="Wang Z.-W."/>
            <person name="Zhao X."/>
            <person name="Zhong W.-Y."/>
            <person name="Peng D.-H."/>
            <person name="Ahmad S."/>
            <person name="Lan S."/>
            <person name="Zhang J.-S."/>
            <person name="Tsai W.-C."/>
            <person name="Van De Peer Y."/>
            <person name="Liu Z.-J."/>
        </authorList>
    </citation>
    <scope>NUCLEOTIDE SEQUENCE</scope>
    <source>
        <strain evidence="3">CP</strain>
        <tissue evidence="3">Leaves</tissue>
    </source>
</reference>
<evidence type="ECO:0000256" key="1">
    <source>
        <dbReference type="SAM" id="MobiDB-lite"/>
    </source>
</evidence>
<dbReference type="Pfam" id="PF08729">
    <property type="entry name" value="HUN"/>
    <property type="match status" value="1"/>
</dbReference>
<feature type="region of interest" description="Disordered" evidence="1">
    <location>
        <begin position="73"/>
        <end position="109"/>
    </location>
</feature>
<feature type="region of interest" description="Disordered" evidence="1">
    <location>
        <begin position="590"/>
        <end position="617"/>
    </location>
</feature>
<feature type="compositionally biased region" description="Low complexity" evidence="1">
    <location>
        <begin position="74"/>
        <end position="84"/>
    </location>
</feature>
<feature type="region of interest" description="Disordered" evidence="1">
    <location>
        <begin position="1"/>
        <end position="57"/>
    </location>
</feature>
<feature type="domain" description="Hpc2-related" evidence="2">
    <location>
        <begin position="148"/>
        <end position="179"/>
    </location>
</feature>
<sequence>MEGESSPARATPPPSTVPPQPSSSQPPPPPASAAAMASTSSSVSGGGRQRFSLELRPGETTIVSWKKLLKDSGKAAAAAPSVAPSGPPPAGAHPALESRIAPPQGNSVTLECSESQTLVVEANDAPPSNRFSAVIEKIERLYTGNSDEEELDDIPDDDQYDTEDSFIDDTELMQNKDTSPLPIEAKDVEKQKSAVFQSWDSSSKLKVASEFDSMQQAYHGKVVPTHLDSQSRKATIDSKEMMKSSSAPSKEILAVRPKGTTFERAIRDLERIVAEFRPPNLDVQETDATSQGVKRRLPQDVKLKLAKVARLASSQGKISEGLIDQLMGILGHLVQRKTLKRNLKEMIQLGLSAKQHKDDRFQQIKKEVTEMIRATVPSLTSKVARHQDSSSVDFQQFNANDEKIKEKYRMDSAMEDKICDLYDLYVEGMDEDKGPQIRKLYVELAELWPNGYMDNHGIKGAVYRAKERKRALLSPHKVLDEERLKGRTANMSSQLNRTATDQAAYTSTDKLIGKQTHTASAMTSSSFSSLNGTSPHHHPVVLQDAARADVHLMKKNSKRKTESDMGEIHGHQATILLERQKKQHKSEAVVASSCPGQPAKPSLQSPRHQVVGNIADV</sequence>
<dbReference type="Proteomes" id="UP001180020">
    <property type="component" value="Unassembled WGS sequence"/>
</dbReference>
<dbReference type="PANTHER" id="PTHR21669">
    <property type="entry name" value="CAPZ-INTERACTING PROTEIN AND RELATED PROTEINS"/>
    <property type="match status" value="1"/>
</dbReference>
<feature type="compositionally biased region" description="Acidic residues" evidence="1">
    <location>
        <begin position="146"/>
        <end position="163"/>
    </location>
</feature>
<organism evidence="3 4">
    <name type="scientific">Acorus calamus</name>
    <name type="common">Sweet flag</name>
    <dbReference type="NCBI Taxonomy" id="4465"/>
    <lineage>
        <taxon>Eukaryota</taxon>
        <taxon>Viridiplantae</taxon>
        <taxon>Streptophyta</taxon>
        <taxon>Embryophyta</taxon>
        <taxon>Tracheophyta</taxon>
        <taxon>Spermatophyta</taxon>
        <taxon>Magnoliopsida</taxon>
        <taxon>Liliopsida</taxon>
        <taxon>Acoraceae</taxon>
        <taxon>Acorus</taxon>
    </lineage>
</organism>
<reference evidence="3" key="1">
    <citation type="journal article" date="2023" name="Nat. Commun.">
        <title>Diploid and tetraploid genomes of Acorus and the evolution of monocots.</title>
        <authorList>
            <person name="Ma L."/>
            <person name="Liu K.W."/>
            <person name="Li Z."/>
            <person name="Hsiao Y.Y."/>
            <person name="Qi Y."/>
            <person name="Fu T."/>
            <person name="Tang G.D."/>
            <person name="Zhang D."/>
            <person name="Sun W.H."/>
            <person name="Liu D.K."/>
            <person name="Li Y."/>
            <person name="Chen G.Z."/>
            <person name="Liu X.D."/>
            <person name="Liao X.Y."/>
            <person name="Jiang Y.T."/>
            <person name="Yu X."/>
            <person name="Hao Y."/>
            <person name="Huang J."/>
            <person name="Zhao X.W."/>
            <person name="Ke S."/>
            <person name="Chen Y.Y."/>
            <person name="Wu W.L."/>
            <person name="Hsu J.L."/>
            <person name="Lin Y.F."/>
            <person name="Huang M.D."/>
            <person name="Li C.Y."/>
            <person name="Huang L."/>
            <person name="Wang Z.W."/>
            <person name="Zhao X."/>
            <person name="Zhong W.Y."/>
            <person name="Peng D.H."/>
            <person name="Ahmad S."/>
            <person name="Lan S."/>
            <person name="Zhang J.S."/>
            <person name="Tsai W.C."/>
            <person name="Van de Peer Y."/>
            <person name="Liu Z.J."/>
        </authorList>
    </citation>
    <scope>NUCLEOTIDE SEQUENCE</scope>
    <source>
        <strain evidence="3">CP</strain>
    </source>
</reference>
<proteinExistence type="predicted"/>
<dbReference type="GO" id="GO:0005634">
    <property type="term" value="C:nucleus"/>
    <property type="evidence" value="ECO:0007669"/>
    <property type="project" value="TreeGrafter"/>
</dbReference>
<comment type="caution">
    <text evidence="3">The sequence shown here is derived from an EMBL/GenBank/DDBJ whole genome shotgun (WGS) entry which is preliminary data.</text>
</comment>
<evidence type="ECO:0000259" key="2">
    <source>
        <dbReference type="Pfam" id="PF08729"/>
    </source>
</evidence>
<keyword evidence="4" id="KW-1185">Reference proteome</keyword>
<feature type="compositionally biased region" description="Low complexity" evidence="1">
    <location>
        <begin position="32"/>
        <end position="43"/>
    </location>
</feature>
<evidence type="ECO:0000313" key="3">
    <source>
        <dbReference type="EMBL" id="KAK1300918.1"/>
    </source>
</evidence>
<feature type="region of interest" description="Disordered" evidence="1">
    <location>
        <begin position="143"/>
        <end position="163"/>
    </location>
</feature>
<dbReference type="AlphaFoldDB" id="A0AAV9DK71"/>